<dbReference type="VEuPathDB" id="MicrosporidiaDB:NCER_100719"/>
<keyword evidence="2" id="KW-1185">Reference proteome</keyword>
<dbReference type="RefSeq" id="XP_024332246.1">
    <property type="nucleotide sequence ID" value="XM_024474474.1"/>
</dbReference>
<dbReference type="VEuPathDB" id="MicrosporidiaDB:G9O61_00g005900"/>
<reference evidence="1 2" key="1">
    <citation type="journal article" date="2015" name="Environ. Microbiol.">
        <title>Genome analyses suggest the presence of polyploidy and recent human-driven expansions in eight global populations of the honeybee pathogen Nosema ceranae.</title>
        <authorList>
            <person name="Pelin A."/>
            <person name="Selman M."/>
            <person name="Aris-Brosou S."/>
            <person name="Farinelli L."/>
            <person name="Corradi N."/>
        </authorList>
    </citation>
    <scope>NUCLEOTIDE SEQUENCE [LARGE SCALE GENOMIC DNA]</scope>
    <source>
        <strain evidence="1 2">PA08 1199</strain>
    </source>
</reference>
<dbReference type="VEuPathDB" id="MicrosporidiaDB:AAJ76_200018081"/>
<sequence length="612" mass="73359">MTKIRLPISEFDEEFNQNSYKNFIRLFIMNSLNELKLQLSSYHKSKEIECRKKLIDFFKQKISDFELLYLMDIGIQYLSVFKNIDSFNYYEDIANRLAFVFENLKLTVSPSWNVKASLENLYTSKILSEYPDNSAKDIYLERLIKIYLEKENLDFFDSIKVEKNLVILNDKHKIALCGELVNPKFVLIDSNIHIKDFTFGKFTTYLKLENKYFDLFELHKKFKSLKSKIDLVFDGGYLNFKVIIDNLQFEANENIGTFNLDQFILALNSKYKDLHFSLDDGWYSLYNCTIEEKQNVNRDFTLQNEQDISFFIKNNYYDKAILFFPSPMVYITFLEFIMSENNFFKIIECAFKDKKFFRNKKEIMFDNITFKFISIKNNIVKFDSYAGDLQFFIQDHFLTFEKKSNNLSFSEFDVLIKNRSLLLLYDLQKYVNQHDNSGNKSNECILKLKNNYLQIEFDTFLINIHNNYIKVLDYKITDPNLYLKFLFNIYKYKEKTLRDLISVQIHNVIFTYNINENKILSNIKNQEIYNYRVTKLLLQNLLLFYTHGIFPDFVAQDYAIFYLDLQYKIYFSNETFESPQVWFKSLKKTVNGNSNVLDLSLENFYQIYKKCN</sequence>
<dbReference type="Proteomes" id="UP000034350">
    <property type="component" value="Unassembled WGS sequence"/>
</dbReference>
<accession>A0A0F9ZGX1</accession>
<protein>
    <submittedName>
        <fullName evidence="1">Golgi protein</fullName>
    </submittedName>
</protein>
<evidence type="ECO:0000313" key="1">
    <source>
        <dbReference type="EMBL" id="KKO76504.1"/>
    </source>
</evidence>
<organism evidence="1 2">
    <name type="scientific">Vairimorpha ceranae</name>
    <dbReference type="NCBI Taxonomy" id="40302"/>
    <lineage>
        <taxon>Eukaryota</taxon>
        <taxon>Fungi</taxon>
        <taxon>Fungi incertae sedis</taxon>
        <taxon>Microsporidia</taxon>
        <taxon>Nosematidae</taxon>
        <taxon>Vairimorpha</taxon>
    </lineage>
</organism>
<comment type="caution">
    <text evidence="1">The sequence shown here is derived from an EMBL/GenBank/DDBJ whole genome shotgun (WGS) entry which is preliminary data.</text>
</comment>
<name>A0A0F9ZGX1_9MICR</name>
<dbReference type="EMBL" id="JPQZ01000002">
    <property type="protein sequence ID" value="KKO76504.1"/>
    <property type="molecule type" value="Genomic_DNA"/>
</dbReference>
<dbReference type="AlphaFoldDB" id="A0A0F9ZGX1"/>
<gene>
    <name evidence="1" type="ORF">AAJ76_200018081</name>
</gene>
<dbReference type="OrthoDB" id="2191774at2759"/>
<dbReference type="GeneID" id="36319397"/>
<evidence type="ECO:0000313" key="2">
    <source>
        <dbReference type="Proteomes" id="UP000034350"/>
    </source>
</evidence>
<proteinExistence type="predicted"/>